<dbReference type="Proteomes" id="UP000248731">
    <property type="component" value="Chromosome 1"/>
</dbReference>
<keyword evidence="3" id="KW-1185">Reference proteome</keyword>
<dbReference type="AlphaFoldDB" id="A0A2X4TMS0"/>
<dbReference type="Pfam" id="PF02286">
    <property type="entry name" value="Dehydratase_LU"/>
    <property type="match status" value="1"/>
</dbReference>
<name>A0A2X4TMS0_SALER</name>
<dbReference type="SUPFAM" id="SSF51703">
    <property type="entry name" value="Cobalamin (vitamin B12)-dependent enzymes"/>
    <property type="match status" value="1"/>
</dbReference>
<dbReference type="InterPro" id="IPR003206">
    <property type="entry name" value="Diol/glycerol_deHydtase_lsu"/>
</dbReference>
<accession>A0A2X4TMS0</accession>
<dbReference type="InterPro" id="IPR016176">
    <property type="entry name" value="Cbl-dep_enz_cat"/>
</dbReference>
<dbReference type="Gene3D" id="3.20.20.350">
    <property type="entry name" value="Diol/glycerol dehydratase, large subunit"/>
    <property type="match status" value="1"/>
</dbReference>
<protein>
    <submittedName>
        <fullName evidence="2">Propanediol dehydratase large subunit</fullName>
        <ecNumber evidence="2">4.2.1.28</ecNumber>
    </submittedName>
</protein>
<sequence>MRSKRFEALAKRPVNQDGFVKEWIEEGFIAMESRTTQNRLSKSLTAPSRS</sequence>
<dbReference type="EMBL" id="LS483466">
    <property type="protein sequence ID" value="SQI23072.1"/>
    <property type="molecule type" value="Genomic_DNA"/>
</dbReference>
<dbReference type="GO" id="GO:0031419">
    <property type="term" value="F:cobalamin binding"/>
    <property type="evidence" value="ECO:0007669"/>
    <property type="project" value="InterPro"/>
</dbReference>
<dbReference type="GO" id="GO:0050215">
    <property type="term" value="F:propanediol dehydratase activity"/>
    <property type="evidence" value="ECO:0007669"/>
    <property type="project" value="UniProtKB-EC"/>
</dbReference>
<feature type="domain" description="Diol/glycerol dehydratase large subunit" evidence="1">
    <location>
        <begin position="1"/>
        <end position="35"/>
    </location>
</feature>
<dbReference type="EC" id="4.2.1.28" evidence="2"/>
<evidence type="ECO:0000259" key="1">
    <source>
        <dbReference type="Pfam" id="PF02286"/>
    </source>
</evidence>
<keyword evidence="2" id="KW-0456">Lyase</keyword>
<evidence type="ECO:0000313" key="2">
    <source>
        <dbReference type="EMBL" id="SQI23072.1"/>
    </source>
</evidence>
<organism evidence="2 3">
    <name type="scientific">Salmonella enterica subsp. arizonae</name>
    <dbReference type="NCBI Taxonomy" id="59203"/>
    <lineage>
        <taxon>Bacteria</taxon>
        <taxon>Pseudomonadati</taxon>
        <taxon>Pseudomonadota</taxon>
        <taxon>Gammaproteobacteria</taxon>
        <taxon>Enterobacterales</taxon>
        <taxon>Enterobacteriaceae</taxon>
        <taxon>Salmonella</taxon>
    </lineage>
</organism>
<reference evidence="2 3" key="1">
    <citation type="submission" date="2018-06" db="EMBL/GenBank/DDBJ databases">
        <authorList>
            <consortium name="Pathogen Informatics"/>
            <person name="Doyle S."/>
        </authorList>
    </citation>
    <scope>NUCLEOTIDE SEQUENCE [LARGE SCALE GENOMIC DNA]</scope>
    <source>
        <strain evidence="2 3">NCTC7307</strain>
    </source>
</reference>
<proteinExistence type="predicted"/>
<gene>
    <name evidence="2" type="primary">pduC_3</name>
    <name evidence="2" type="ORF">NCTC7307_02188</name>
</gene>
<dbReference type="InterPro" id="IPR036999">
    <property type="entry name" value="Diol/glycerol_deHase_lsu_sf"/>
</dbReference>
<evidence type="ECO:0000313" key="3">
    <source>
        <dbReference type="Proteomes" id="UP000248731"/>
    </source>
</evidence>